<dbReference type="AlphaFoldDB" id="A0A388K218"/>
<reference evidence="1 2" key="1">
    <citation type="journal article" date="2018" name="Cell">
        <title>The Chara Genome: Secondary Complexity and Implications for Plant Terrestrialization.</title>
        <authorList>
            <person name="Nishiyama T."/>
            <person name="Sakayama H."/>
            <person name="Vries J.D."/>
            <person name="Buschmann H."/>
            <person name="Saint-Marcoux D."/>
            <person name="Ullrich K.K."/>
            <person name="Haas F.B."/>
            <person name="Vanderstraeten L."/>
            <person name="Becker D."/>
            <person name="Lang D."/>
            <person name="Vosolsobe S."/>
            <person name="Rombauts S."/>
            <person name="Wilhelmsson P.K.I."/>
            <person name="Janitza P."/>
            <person name="Kern R."/>
            <person name="Heyl A."/>
            <person name="Rumpler F."/>
            <person name="Villalobos L.I.A.C."/>
            <person name="Clay J.M."/>
            <person name="Skokan R."/>
            <person name="Toyoda A."/>
            <person name="Suzuki Y."/>
            <person name="Kagoshima H."/>
            <person name="Schijlen E."/>
            <person name="Tajeshwar N."/>
            <person name="Catarino B."/>
            <person name="Hetherington A.J."/>
            <person name="Saltykova A."/>
            <person name="Bonnot C."/>
            <person name="Breuninger H."/>
            <person name="Symeonidi A."/>
            <person name="Radhakrishnan G.V."/>
            <person name="Van Nieuwerburgh F."/>
            <person name="Deforce D."/>
            <person name="Chang C."/>
            <person name="Karol K.G."/>
            <person name="Hedrich R."/>
            <person name="Ulvskov P."/>
            <person name="Glockner G."/>
            <person name="Delwiche C.F."/>
            <person name="Petrasek J."/>
            <person name="Van de Peer Y."/>
            <person name="Friml J."/>
            <person name="Beilby M."/>
            <person name="Dolan L."/>
            <person name="Kohara Y."/>
            <person name="Sugano S."/>
            <person name="Fujiyama A."/>
            <person name="Delaux P.-M."/>
            <person name="Quint M."/>
            <person name="TheiBen G."/>
            <person name="Hagemann M."/>
            <person name="Harholt J."/>
            <person name="Dunand C."/>
            <person name="Zachgo S."/>
            <person name="Langdale J."/>
            <person name="Maumus F."/>
            <person name="Straeten D.V.D."/>
            <person name="Gould S.B."/>
            <person name="Rensing S.A."/>
        </authorList>
    </citation>
    <scope>NUCLEOTIDE SEQUENCE [LARGE SCALE GENOMIC DNA]</scope>
    <source>
        <strain evidence="1 2">S276</strain>
    </source>
</reference>
<accession>A0A388K218</accession>
<evidence type="ECO:0000313" key="1">
    <source>
        <dbReference type="EMBL" id="GBG64069.1"/>
    </source>
</evidence>
<dbReference type="OrthoDB" id="3046524at2759"/>
<gene>
    <name evidence="1" type="ORF">CBR_g40515</name>
</gene>
<name>A0A388K218_CHABU</name>
<dbReference type="Gramene" id="GBG64069">
    <property type="protein sequence ID" value="GBG64069"/>
    <property type="gene ID" value="CBR_g40515"/>
</dbReference>
<evidence type="ECO:0000313" key="2">
    <source>
        <dbReference type="Proteomes" id="UP000265515"/>
    </source>
</evidence>
<organism evidence="1 2">
    <name type="scientific">Chara braunii</name>
    <name type="common">Braun's stonewort</name>
    <dbReference type="NCBI Taxonomy" id="69332"/>
    <lineage>
        <taxon>Eukaryota</taxon>
        <taxon>Viridiplantae</taxon>
        <taxon>Streptophyta</taxon>
        <taxon>Charophyceae</taxon>
        <taxon>Charales</taxon>
        <taxon>Characeae</taxon>
        <taxon>Chara</taxon>
    </lineage>
</organism>
<dbReference type="Proteomes" id="UP000265515">
    <property type="component" value="Unassembled WGS sequence"/>
</dbReference>
<comment type="caution">
    <text evidence="1">The sequence shown here is derived from an EMBL/GenBank/DDBJ whole genome shotgun (WGS) entry which is preliminary data.</text>
</comment>
<proteinExistence type="predicted"/>
<dbReference type="EMBL" id="BFEA01000046">
    <property type="protein sequence ID" value="GBG64069.1"/>
    <property type="molecule type" value="Genomic_DNA"/>
</dbReference>
<keyword evidence="2" id="KW-1185">Reference proteome</keyword>
<sequence length="370" mass="39584">MSVLGKATDNDIDAIVTMVGRGETTNEVHRDILPVVGGYGERLEFANLGLVGGIHGLTSRARTNVGFDVGKERGSVEITGEVVEGFLETEVSDSLGVVVFSQELGTETTDGRDAKVAGFFGVDVEEMVDKGIVRDSVKVAKFGVGSGEVGAGGVAMDEAMLERLGEIDVHHGREDFLRGLVIRSARESVDNTIGLIGSMADGEDNLGEKVQPAGLARGDIVFGEDTGDDGVVNANKLLLVEGGKYLLDVLKVGLEGGTEDKDVVEVDHNTDVEEIVEDVAHGGLEGRWGICEAERHHYELVMPEARAEGGLMGIFLANTDLVEAIVELNPGEVFGSAEAIKKFRYPGEWILIRFKAWCPCTCRAPRCHVF</sequence>
<protein>
    <submittedName>
        <fullName evidence="1">Uncharacterized protein</fullName>
    </submittedName>
</protein>